<dbReference type="HOGENOM" id="CLU_017092_0_0_1"/>
<evidence type="ECO:0000256" key="2">
    <source>
        <dbReference type="ARBA" id="ARBA00022448"/>
    </source>
</evidence>
<reference evidence="10 11" key="1">
    <citation type="journal article" date="2011" name="Proc. Natl. Acad. Sci. U.S.A.">
        <title>Comparative genomics of xylose-fermenting fungi for enhanced biofuel production.</title>
        <authorList>
            <person name="Wohlbach D.J."/>
            <person name="Kuo A."/>
            <person name="Sato T.K."/>
            <person name="Potts K.M."/>
            <person name="Salamov A.A."/>
            <person name="LaButti K.M."/>
            <person name="Sun H."/>
            <person name="Clum A."/>
            <person name="Pangilinan J.L."/>
            <person name="Lindquist E.A."/>
            <person name="Lucas S."/>
            <person name="Lapidus A."/>
            <person name="Jin M."/>
            <person name="Gunawan C."/>
            <person name="Balan V."/>
            <person name="Dale B.E."/>
            <person name="Jeffries T.W."/>
            <person name="Zinkel R."/>
            <person name="Barry K.W."/>
            <person name="Grigoriev I.V."/>
            <person name="Gasch A.P."/>
        </authorList>
    </citation>
    <scope>NUCLEOTIDE SEQUENCE [LARGE SCALE GENOMIC DNA]</scope>
    <source>
        <strain evidence="11">ATCC 10573 / BCRC 21748 / CBS 615 / JCM 9827 / NBRC 10315 / NRRL Y-1498 / VKM Y-70</strain>
    </source>
</reference>
<dbReference type="STRING" id="590646.G3AX60"/>
<sequence length="565" mass="63148">MSSSSGYSLSKINPKLLRRIYRACRPSLDEPNLALNLEICDYVNAKQGSIPRDAAITVVKLISQKDPQTSELALSLLDNLVKNCGYPFHLQVSRKEFLNELVKRFPERPPLRYTRVQRLILAQIEEWYQTICKTSKYKEDFGYIKNMHTLLSHKGYIFPEVKVEDAAVLNPADTLKSFEELQKEEEVVNSAKLQELIRRGRPQDLSEANKLMKIMAGFKESNKVEENKQQILQDIARLKRKAEILDEMLTAIQQNGGKIEESNEAAHELYGSVKSNQPIINKIIEEEHDNEQRVGELLSLNDNINTLINKFQLLKGGKVDEASKMKANLNQDLNLIDFDDDEPISNDQTGKDTQGYNDLLSDLTSLSFGGEPSKKTNDDILNLFGSGGSIALGSNTPQPTEPSSKDFDLLAGFSSPSPQLQSNVQTTPVQSNNVLDAFELSFPSSTPSNITSTISKKTIHQSKAIQIDVELYSTGTTVNGKFFFRNVGIPTSTIAVFKFLVAAPKSCKLELKPQSGETLSGGSSFISQEFTIQNDLNKPLKIKWKADYTYQFSQTTQTETGVSEL</sequence>
<organism evidence="11">
    <name type="scientific">Candida tenuis (strain ATCC 10573 / BCRC 21748 / CBS 615 / JCM 9827 / NBRC 10315 / NRRL Y-1498 / VKM Y-70)</name>
    <name type="common">Yeast</name>
    <name type="synonym">Yamadazyma tenuis</name>
    <dbReference type="NCBI Taxonomy" id="590646"/>
    <lineage>
        <taxon>Eukaryota</taxon>
        <taxon>Fungi</taxon>
        <taxon>Dikarya</taxon>
        <taxon>Ascomycota</taxon>
        <taxon>Saccharomycotina</taxon>
        <taxon>Pichiomycetes</taxon>
        <taxon>Debaryomycetaceae</taxon>
        <taxon>Yamadazyma</taxon>
    </lineage>
</organism>
<accession>G3AX60</accession>
<dbReference type="SUPFAM" id="SSF49348">
    <property type="entry name" value="Clathrin adaptor appendage domain"/>
    <property type="match status" value="1"/>
</dbReference>
<dbReference type="InterPro" id="IPR008942">
    <property type="entry name" value="ENTH_VHS"/>
</dbReference>
<dbReference type="Gene3D" id="2.60.40.1230">
    <property type="match status" value="1"/>
</dbReference>
<evidence type="ECO:0000259" key="7">
    <source>
        <dbReference type="PROSITE" id="PS50179"/>
    </source>
</evidence>
<dbReference type="PROSITE" id="PS50909">
    <property type="entry name" value="GAT"/>
    <property type="match status" value="1"/>
</dbReference>
<dbReference type="PROSITE" id="PS50180">
    <property type="entry name" value="GAE"/>
    <property type="match status" value="1"/>
</dbReference>
<dbReference type="GeneID" id="18248607"/>
<proteinExistence type="predicted"/>
<dbReference type="InterPro" id="IPR052653">
    <property type="entry name" value="ARF-binding"/>
</dbReference>
<evidence type="ECO:0000256" key="1">
    <source>
        <dbReference type="ARBA" id="ARBA00004601"/>
    </source>
</evidence>
<dbReference type="EMBL" id="GL996510">
    <property type="protein sequence ID" value="EGV66695.1"/>
    <property type="molecule type" value="Genomic_DNA"/>
</dbReference>
<keyword evidence="11" id="KW-1185">Reference proteome</keyword>
<dbReference type="CDD" id="cd14235">
    <property type="entry name" value="GAT_GGA_fungi"/>
    <property type="match status" value="1"/>
</dbReference>
<evidence type="ECO:0000259" key="9">
    <source>
        <dbReference type="PROSITE" id="PS50909"/>
    </source>
</evidence>
<dbReference type="Pfam" id="PF03127">
    <property type="entry name" value="GAT"/>
    <property type="match status" value="1"/>
</dbReference>
<dbReference type="GO" id="GO:0006895">
    <property type="term" value="P:Golgi to endosome transport"/>
    <property type="evidence" value="ECO:0007669"/>
    <property type="project" value="UniProtKB-ARBA"/>
</dbReference>
<dbReference type="FunFam" id="1.20.5.170:FF:000024">
    <property type="entry name" value="VHS domain-containing protein"/>
    <property type="match status" value="1"/>
</dbReference>
<dbReference type="InterPro" id="IPR004152">
    <property type="entry name" value="GAT_dom"/>
</dbReference>
<dbReference type="SUPFAM" id="SSF89009">
    <property type="entry name" value="GAT-like domain"/>
    <property type="match status" value="1"/>
</dbReference>
<evidence type="ECO:0000256" key="3">
    <source>
        <dbReference type="ARBA" id="ARBA00022927"/>
    </source>
</evidence>
<dbReference type="eggNOG" id="KOG1087">
    <property type="taxonomic scope" value="Eukaryota"/>
</dbReference>
<dbReference type="InterPro" id="IPR008152">
    <property type="entry name" value="Clathrin_a/b/g-adaptin_app_Ig"/>
</dbReference>
<dbReference type="Pfam" id="PF00790">
    <property type="entry name" value="VHS"/>
    <property type="match status" value="1"/>
</dbReference>
<dbReference type="InterPro" id="IPR013041">
    <property type="entry name" value="Clathrin_app_Ig-like_sf"/>
</dbReference>
<dbReference type="Gene3D" id="1.20.58.160">
    <property type="match status" value="1"/>
</dbReference>
<dbReference type="Gene3D" id="1.25.40.90">
    <property type="match status" value="1"/>
</dbReference>
<dbReference type="Proteomes" id="UP000000707">
    <property type="component" value="Unassembled WGS sequence"/>
</dbReference>
<keyword evidence="6" id="KW-0175">Coiled coil</keyword>
<dbReference type="PROSITE" id="PS50179">
    <property type="entry name" value="VHS"/>
    <property type="match status" value="1"/>
</dbReference>
<feature type="domain" description="VHS" evidence="7">
    <location>
        <begin position="23"/>
        <end position="159"/>
    </location>
</feature>
<evidence type="ECO:0000256" key="5">
    <source>
        <dbReference type="ARBA" id="ARBA00053552"/>
    </source>
</evidence>
<dbReference type="SMART" id="SM00809">
    <property type="entry name" value="Alpha_adaptinC2"/>
    <property type="match status" value="1"/>
</dbReference>
<name>G3AX60_CANTC</name>
<dbReference type="GO" id="GO:0005829">
    <property type="term" value="C:cytosol"/>
    <property type="evidence" value="ECO:0007669"/>
    <property type="project" value="GOC"/>
</dbReference>
<keyword evidence="2" id="KW-0813">Transport</keyword>
<dbReference type="FunFam" id="1.25.40.90:FF:000008">
    <property type="entry name" value="VHS domain protein"/>
    <property type="match status" value="1"/>
</dbReference>
<protein>
    <recommendedName>
        <fullName evidence="12">VHS-domain-containing protein</fullName>
    </recommendedName>
</protein>
<keyword evidence="3" id="KW-0653">Protein transport</keyword>
<dbReference type="InterPro" id="IPR008153">
    <property type="entry name" value="GAE_dom"/>
</dbReference>
<evidence type="ECO:0000313" key="10">
    <source>
        <dbReference type="EMBL" id="EGV66695.1"/>
    </source>
</evidence>
<evidence type="ECO:0000256" key="4">
    <source>
        <dbReference type="ARBA" id="ARBA00023034"/>
    </source>
</evidence>
<feature type="coiled-coil region" evidence="6">
    <location>
        <begin position="221"/>
        <end position="255"/>
    </location>
</feature>
<evidence type="ECO:0000259" key="8">
    <source>
        <dbReference type="PROSITE" id="PS50180"/>
    </source>
</evidence>
<dbReference type="InterPro" id="IPR002014">
    <property type="entry name" value="VHS_dom"/>
</dbReference>
<dbReference type="CDD" id="cd16998">
    <property type="entry name" value="VHS_GGA_fungi"/>
    <property type="match status" value="1"/>
</dbReference>
<dbReference type="PANTHER" id="PTHR47180">
    <property type="entry name" value="ADP-RIBOSYLATION FACTOR-BINDING PROTEIN GGA1-RELATED"/>
    <property type="match status" value="1"/>
</dbReference>
<dbReference type="OrthoDB" id="2018246at2759"/>
<dbReference type="GO" id="GO:0043130">
    <property type="term" value="F:ubiquitin binding"/>
    <property type="evidence" value="ECO:0007669"/>
    <property type="project" value="InterPro"/>
</dbReference>
<comment type="subcellular location">
    <subcellularLocation>
        <location evidence="1">Golgi apparatus</location>
        <location evidence="1">trans-Golgi network</location>
    </subcellularLocation>
</comment>
<dbReference type="SMART" id="SM00288">
    <property type="entry name" value="VHS"/>
    <property type="match status" value="1"/>
</dbReference>
<dbReference type="SUPFAM" id="SSF48464">
    <property type="entry name" value="ENTH/VHS domain"/>
    <property type="match status" value="1"/>
</dbReference>
<dbReference type="PANTHER" id="PTHR47180:SF1">
    <property type="entry name" value="ADP-RIBOSYLATION FACTOR-BINDING PROTEIN GGA1-RELATED"/>
    <property type="match status" value="1"/>
</dbReference>
<dbReference type="Pfam" id="PF02883">
    <property type="entry name" value="Alpha_adaptinC2"/>
    <property type="match status" value="1"/>
</dbReference>
<feature type="domain" description="GAE" evidence="8">
    <location>
        <begin position="452"/>
        <end position="565"/>
    </location>
</feature>
<dbReference type="InterPro" id="IPR038425">
    <property type="entry name" value="GAT_sf"/>
</dbReference>
<gene>
    <name evidence="10" type="ORF">CANTEDRAFT_117883</name>
</gene>
<dbReference type="GO" id="GO:0043328">
    <property type="term" value="P:protein transport to vacuole involved in ubiquitin-dependent protein catabolic process via the multivesicular body sorting pathway"/>
    <property type="evidence" value="ECO:0007669"/>
    <property type="project" value="TreeGrafter"/>
</dbReference>
<dbReference type="AlphaFoldDB" id="G3AX60"/>
<keyword evidence="4" id="KW-0333">Golgi apparatus</keyword>
<dbReference type="Gene3D" id="1.20.5.170">
    <property type="match status" value="1"/>
</dbReference>
<evidence type="ECO:0000313" key="11">
    <source>
        <dbReference type="Proteomes" id="UP000000707"/>
    </source>
</evidence>
<evidence type="ECO:0008006" key="12">
    <source>
        <dbReference type="Google" id="ProtNLM"/>
    </source>
</evidence>
<dbReference type="GO" id="GO:0035091">
    <property type="term" value="F:phosphatidylinositol binding"/>
    <property type="evidence" value="ECO:0007669"/>
    <property type="project" value="InterPro"/>
</dbReference>
<feature type="domain" description="GAT" evidence="9">
    <location>
        <begin position="186"/>
        <end position="316"/>
    </location>
</feature>
<dbReference type="GO" id="GO:0005802">
    <property type="term" value="C:trans-Golgi network"/>
    <property type="evidence" value="ECO:0007669"/>
    <property type="project" value="UniProtKB-ARBA"/>
</dbReference>
<evidence type="ECO:0000256" key="6">
    <source>
        <dbReference type="SAM" id="Coils"/>
    </source>
</evidence>
<dbReference type="KEGG" id="cten:18248607"/>
<dbReference type="GO" id="GO:0006896">
    <property type="term" value="P:Golgi to vacuole transport"/>
    <property type="evidence" value="ECO:0007669"/>
    <property type="project" value="TreeGrafter"/>
</dbReference>
<comment type="function">
    <text evidence="5">May play a role in the regulation of membrane traffic through the trans-Golgi network.</text>
</comment>